<reference evidence="1" key="1">
    <citation type="journal article" date="2013" name="Environ. Microbiol.">
        <title>Microbiota from the distal guts of lean and obese adolescents exhibit partial functional redundancy besides clear differences in community structure.</title>
        <authorList>
            <person name="Ferrer M."/>
            <person name="Ruiz A."/>
            <person name="Lanza F."/>
            <person name="Haange S.B."/>
            <person name="Oberbach A."/>
            <person name="Till H."/>
            <person name="Bargiela R."/>
            <person name="Campoy C."/>
            <person name="Segura M.T."/>
            <person name="Richter M."/>
            <person name="von Bergen M."/>
            <person name="Seifert J."/>
            <person name="Suarez A."/>
        </authorList>
    </citation>
    <scope>NUCLEOTIDE SEQUENCE</scope>
</reference>
<proteinExistence type="predicted"/>
<name>K1T7P9_9ZZZZ</name>
<accession>K1T7P9</accession>
<evidence type="ECO:0000313" key="1">
    <source>
        <dbReference type="EMBL" id="EKC65578.1"/>
    </source>
</evidence>
<dbReference type="AlphaFoldDB" id="K1T7P9"/>
<dbReference type="EMBL" id="AJWY01006895">
    <property type="protein sequence ID" value="EKC65578.1"/>
    <property type="molecule type" value="Genomic_DNA"/>
</dbReference>
<organism evidence="1">
    <name type="scientific">human gut metagenome</name>
    <dbReference type="NCBI Taxonomy" id="408170"/>
    <lineage>
        <taxon>unclassified sequences</taxon>
        <taxon>metagenomes</taxon>
        <taxon>organismal metagenomes</taxon>
    </lineage>
</organism>
<comment type="caution">
    <text evidence="1">The sequence shown here is derived from an EMBL/GenBank/DDBJ whole genome shotgun (WGS) entry which is preliminary data.</text>
</comment>
<protein>
    <submittedName>
        <fullName evidence="1">Uncharacterized protein</fullName>
    </submittedName>
</protein>
<sequence>MQIVLKRIAKKKTYTIGRLYILKDEDVKK</sequence>
<gene>
    <name evidence="1" type="ORF">LEA_10249</name>
</gene>
<feature type="non-terminal residue" evidence="1">
    <location>
        <position position="29"/>
    </location>
</feature>